<keyword evidence="1" id="KW-0378">Hydrolase</keyword>
<dbReference type="InterPro" id="IPR007281">
    <property type="entry name" value="Mre11_DNA-bd"/>
</dbReference>
<evidence type="ECO:0000256" key="2">
    <source>
        <dbReference type="SAM" id="MobiDB-lite"/>
    </source>
</evidence>
<dbReference type="SUPFAM" id="SSF49452">
    <property type="entry name" value="Starch-binding domain-like"/>
    <property type="match status" value="1"/>
</dbReference>
<feature type="compositionally biased region" description="Basic and acidic residues" evidence="2">
    <location>
        <begin position="536"/>
        <end position="549"/>
    </location>
</feature>
<dbReference type="PANTHER" id="PTHR10139:SF1">
    <property type="entry name" value="DOUBLE-STRAND BREAK REPAIR PROTEIN MRE11"/>
    <property type="match status" value="1"/>
</dbReference>
<dbReference type="InterPro" id="IPR002044">
    <property type="entry name" value="CBM20"/>
</dbReference>
<evidence type="ECO:0000313" key="4">
    <source>
        <dbReference type="EMBL" id="CAE7227755.1"/>
    </source>
</evidence>
<dbReference type="AlphaFoldDB" id="A0A812KH23"/>
<dbReference type="GO" id="GO:0000724">
    <property type="term" value="P:double-strand break repair via homologous recombination"/>
    <property type="evidence" value="ECO:0007669"/>
    <property type="project" value="TreeGrafter"/>
</dbReference>
<dbReference type="GO" id="GO:2001070">
    <property type="term" value="F:starch binding"/>
    <property type="evidence" value="ECO:0007669"/>
    <property type="project" value="InterPro"/>
</dbReference>
<dbReference type="CDD" id="cd05467">
    <property type="entry name" value="CBM20"/>
    <property type="match status" value="1"/>
</dbReference>
<dbReference type="InterPro" id="IPR041796">
    <property type="entry name" value="Mre11_N"/>
</dbReference>
<dbReference type="InterPro" id="IPR029052">
    <property type="entry name" value="Metallo-depent_PP-like"/>
</dbReference>
<feature type="domain" description="CBM20" evidence="3">
    <location>
        <begin position="617"/>
        <end position="726"/>
    </location>
</feature>
<organism evidence="4 5">
    <name type="scientific">Symbiodinium natans</name>
    <dbReference type="NCBI Taxonomy" id="878477"/>
    <lineage>
        <taxon>Eukaryota</taxon>
        <taxon>Sar</taxon>
        <taxon>Alveolata</taxon>
        <taxon>Dinophyceae</taxon>
        <taxon>Suessiales</taxon>
        <taxon>Symbiodiniaceae</taxon>
        <taxon>Symbiodinium</taxon>
    </lineage>
</organism>
<dbReference type="GO" id="GO:0035861">
    <property type="term" value="C:site of double-strand break"/>
    <property type="evidence" value="ECO:0007669"/>
    <property type="project" value="TreeGrafter"/>
</dbReference>
<dbReference type="GO" id="GO:0097552">
    <property type="term" value="P:mitochondrial double-strand break repair via homologous recombination"/>
    <property type="evidence" value="ECO:0007669"/>
    <property type="project" value="TreeGrafter"/>
</dbReference>
<feature type="region of interest" description="Disordered" evidence="2">
    <location>
        <begin position="522"/>
        <end position="549"/>
    </location>
</feature>
<dbReference type="PANTHER" id="PTHR10139">
    <property type="entry name" value="DOUBLE-STRAND BREAK REPAIR PROTEIN MRE11"/>
    <property type="match status" value="1"/>
</dbReference>
<name>A0A812KH23_9DINO</name>
<dbReference type="OrthoDB" id="30417at2759"/>
<dbReference type="GO" id="GO:0006303">
    <property type="term" value="P:double-strand break repair via nonhomologous end joining"/>
    <property type="evidence" value="ECO:0007669"/>
    <property type="project" value="TreeGrafter"/>
</dbReference>
<comment type="caution">
    <text evidence="4">The sequence shown here is derived from an EMBL/GenBank/DDBJ whole genome shotgun (WGS) entry which is preliminary data.</text>
</comment>
<dbReference type="Gene3D" id="3.30.110.110">
    <property type="entry name" value="Mre11, capping domain"/>
    <property type="match status" value="1"/>
</dbReference>
<dbReference type="Gene3D" id="2.60.40.10">
    <property type="entry name" value="Immunoglobulins"/>
    <property type="match status" value="1"/>
</dbReference>
<dbReference type="InterPro" id="IPR013783">
    <property type="entry name" value="Ig-like_fold"/>
</dbReference>
<dbReference type="PROSITE" id="PS51166">
    <property type="entry name" value="CBM20"/>
    <property type="match status" value="1"/>
</dbReference>
<dbReference type="SMART" id="SM01065">
    <property type="entry name" value="CBM_2"/>
    <property type="match status" value="1"/>
</dbReference>
<dbReference type="Gene3D" id="3.60.21.10">
    <property type="match status" value="1"/>
</dbReference>
<protein>
    <submittedName>
        <fullName evidence="4">MRE11 protein</fullName>
    </submittedName>
</protein>
<gene>
    <name evidence="4" type="primary">MRE11</name>
    <name evidence="4" type="ORF">SNAT2548_LOCUS9010</name>
</gene>
<dbReference type="GO" id="GO:0000723">
    <property type="term" value="P:telomere maintenance"/>
    <property type="evidence" value="ECO:0007669"/>
    <property type="project" value="TreeGrafter"/>
</dbReference>
<feature type="compositionally biased region" description="Low complexity" evidence="2">
    <location>
        <begin position="522"/>
        <end position="531"/>
    </location>
</feature>
<accession>A0A812KH23</accession>
<evidence type="ECO:0000256" key="1">
    <source>
        <dbReference type="ARBA" id="ARBA00022801"/>
    </source>
</evidence>
<sequence>MADELPDADTLRILILTDTHVGFNEKDQVRGKDSLETLEEALQIGKSGQADLILHGGDLFHENKPSRGCLFRTMNLLKQYTMGSGEVAFEVVSDPACFGTGQVNYKDPNLNIECPFFMIHGNHDDPGGESNLCAANILEVGGLCNYFGRHEDLEDIVIRPILLVKGKSRVAIYGLGNIRDERLHRAFQAKKVRFETPVDTEKWFHVMILHQNRHKGNKGAVPSKACIHEEMLPSFLDLVIWGHEHDCQVKPQESLRGEFYVMQPGSSVATSLTPQEAGLKHVALIDLKEGVFRCNPVPLWTVRPLVMRDLVLSETGLLNTDTQAIWNALSGEVDSMIAQGEEEVQRRKKELEARRKFGPKKLEVPQLPLVRLRVEHSGFDTISGSTFGNQFVGRVANPDEVLLFHRRAGGGVAGSRKVQGLGDVLEIEENAMPGDDGVKIQDIIYKYIDGEQNLQVLPEPDLNDAVQSFVHRSEPCAIERFVKEAVESTNQAILKESRAVGEEEIRVQIQDRAESLRQQRLAAAAAQGSLSGPPTERADSLHAKPEPDLLDEPRASALEHMAEAIPPTAAAAAFAAEMEEDEAEASGNRRDLSSKCMFLKHSVLFVVQPRVADFTFALHAWGLETIFMAQLPYLQTSMSEQVFIVGSCKELGAWNLAEAVPCFTSNAVFPRWTSNVVKLPIGSRIEFKAVIHGHRGNRWEHGQNRFLQVELPMDAEAKKIAMTFGQPGIEEPPTLPKLLGHSAVHLDKAHIKAMAPCDLGFLPPKDGLKAASPSAGVVEAAPACGSSVKGMPAQQEGLFHLRPNMGRVVMEYGPNGEDPAIKAAESCTFELRETSIHLQGTLAAIRKAKRGLQLFMSKTFICTFQIPTPEATAAAGRMLGKVPWVWDVKLHGHNLLRLHAHEASLEQACKANCLGSSVLACRNDGSSCDLVELEWYQAEFTSDCGRGLRFDDFIFEL</sequence>
<keyword evidence="5" id="KW-1185">Reference proteome</keyword>
<dbReference type="GO" id="GO:0007095">
    <property type="term" value="P:mitotic G2 DNA damage checkpoint signaling"/>
    <property type="evidence" value="ECO:0007669"/>
    <property type="project" value="TreeGrafter"/>
</dbReference>
<dbReference type="Pfam" id="PF00149">
    <property type="entry name" value="Metallophos"/>
    <property type="match status" value="1"/>
</dbReference>
<dbReference type="SUPFAM" id="SSF56300">
    <property type="entry name" value="Metallo-dependent phosphatases"/>
    <property type="match status" value="1"/>
</dbReference>
<dbReference type="InterPro" id="IPR038487">
    <property type="entry name" value="Mre11_capping_dom"/>
</dbReference>
<dbReference type="GO" id="GO:0000014">
    <property type="term" value="F:single-stranded DNA endodeoxyribonuclease activity"/>
    <property type="evidence" value="ECO:0007669"/>
    <property type="project" value="TreeGrafter"/>
</dbReference>
<evidence type="ECO:0000259" key="3">
    <source>
        <dbReference type="PROSITE" id="PS51166"/>
    </source>
</evidence>
<dbReference type="InterPro" id="IPR013784">
    <property type="entry name" value="Carb-bd-like_fold"/>
</dbReference>
<dbReference type="EMBL" id="CAJNDS010000680">
    <property type="protein sequence ID" value="CAE7227755.1"/>
    <property type="molecule type" value="Genomic_DNA"/>
</dbReference>
<dbReference type="CDD" id="cd00840">
    <property type="entry name" value="MPP_Mre11_N"/>
    <property type="match status" value="1"/>
</dbReference>
<dbReference type="InterPro" id="IPR004843">
    <property type="entry name" value="Calcineurin-like_PHP"/>
</dbReference>
<dbReference type="Pfam" id="PF00686">
    <property type="entry name" value="CBM_20"/>
    <property type="match status" value="1"/>
</dbReference>
<reference evidence="4" key="1">
    <citation type="submission" date="2021-02" db="EMBL/GenBank/DDBJ databases">
        <authorList>
            <person name="Dougan E. K."/>
            <person name="Rhodes N."/>
            <person name="Thang M."/>
            <person name="Chan C."/>
        </authorList>
    </citation>
    <scope>NUCLEOTIDE SEQUENCE</scope>
</reference>
<dbReference type="GO" id="GO:0030145">
    <property type="term" value="F:manganese ion binding"/>
    <property type="evidence" value="ECO:0007669"/>
    <property type="project" value="InterPro"/>
</dbReference>
<dbReference type="Proteomes" id="UP000604046">
    <property type="component" value="Unassembled WGS sequence"/>
</dbReference>
<dbReference type="Pfam" id="PF04152">
    <property type="entry name" value="Mre11_DNA_bind"/>
    <property type="match status" value="1"/>
</dbReference>
<dbReference type="SMART" id="SM01347">
    <property type="entry name" value="Mre11_DNA_bind"/>
    <property type="match status" value="1"/>
</dbReference>
<evidence type="ECO:0000313" key="5">
    <source>
        <dbReference type="Proteomes" id="UP000604046"/>
    </source>
</evidence>
<dbReference type="GO" id="GO:0030870">
    <property type="term" value="C:Mre11 complex"/>
    <property type="evidence" value="ECO:0007669"/>
    <property type="project" value="TreeGrafter"/>
</dbReference>
<proteinExistence type="predicted"/>
<dbReference type="GO" id="GO:0042138">
    <property type="term" value="P:meiotic DNA double-strand break formation"/>
    <property type="evidence" value="ECO:0007669"/>
    <property type="project" value="TreeGrafter"/>
</dbReference>